<keyword evidence="2" id="KW-1185">Reference proteome</keyword>
<sequence>MEYITETGNKRFLDNVENTGWSIHHHPVSDPPAQKCFECCLPLTILKTPAHSQSISLLRETYLLSVLLR</sequence>
<name>A0A1V4JZ10_PATFA</name>
<organism evidence="1 2">
    <name type="scientific">Patagioenas fasciata monilis</name>
    <dbReference type="NCBI Taxonomy" id="372326"/>
    <lineage>
        <taxon>Eukaryota</taxon>
        <taxon>Metazoa</taxon>
        <taxon>Chordata</taxon>
        <taxon>Craniata</taxon>
        <taxon>Vertebrata</taxon>
        <taxon>Euteleostomi</taxon>
        <taxon>Archelosauria</taxon>
        <taxon>Archosauria</taxon>
        <taxon>Dinosauria</taxon>
        <taxon>Saurischia</taxon>
        <taxon>Theropoda</taxon>
        <taxon>Coelurosauria</taxon>
        <taxon>Aves</taxon>
        <taxon>Neognathae</taxon>
        <taxon>Neoaves</taxon>
        <taxon>Columbimorphae</taxon>
        <taxon>Columbiformes</taxon>
        <taxon>Columbidae</taxon>
        <taxon>Patagioenas</taxon>
    </lineage>
</organism>
<dbReference type="EMBL" id="LSYS01005497">
    <property type="protein sequence ID" value="OPJ77416.1"/>
    <property type="molecule type" value="Genomic_DNA"/>
</dbReference>
<dbReference type="Proteomes" id="UP000190648">
    <property type="component" value="Unassembled WGS sequence"/>
</dbReference>
<evidence type="ECO:0000313" key="1">
    <source>
        <dbReference type="EMBL" id="OPJ77416.1"/>
    </source>
</evidence>
<comment type="caution">
    <text evidence="1">The sequence shown here is derived from an EMBL/GenBank/DDBJ whole genome shotgun (WGS) entry which is preliminary data.</text>
</comment>
<proteinExistence type="predicted"/>
<accession>A0A1V4JZ10</accession>
<protein>
    <submittedName>
        <fullName evidence="1">Uncharacterized protein</fullName>
    </submittedName>
</protein>
<gene>
    <name evidence="1" type="ORF">AV530_007738</name>
</gene>
<evidence type="ECO:0000313" key="2">
    <source>
        <dbReference type="Proteomes" id="UP000190648"/>
    </source>
</evidence>
<reference evidence="1 2" key="1">
    <citation type="submission" date="2016-02" db="EMBL/GenBank/DDBJ databases">
        <title>Band-tailed pigeon sequencing and assembly.</title>
        <authorList>
            <person name="Soares A.E."/>
            <person name="Novak B.J."/>
            <person name="Rice E.S."/>
            <person name="O'Connell B."/>
            <person name="Chang D."/>
            <person name="Weber S."/>
            <person name="Shapiro B."/>
        </authorList>
    </citation>
    <scope>NUCLEOTIDE SEQUENCE [LARGE SCALE GENOMIC DNA]</scope>
    <source>
        <strain evidence="1">BTP2013</strain>
        <tissue evidence="1">Blood</tissue>
    </source>
</reference>
<dbReference type="AlphaFoldDB" id="A0A1V4JZ10"/>